<dbReference type="Proteomes" id="UP001268864">
    <property type="component" value="Unassembled WGS sequence"/>
</dbReference>
<evidence type="ECO:0000313" key="2">
    <source>
        <dbReference type="EMBL" id="MDS0280730.1"/>
    </source>
</evidence>
<feature type="compositionally biased region" description="Polar residues" evidence="1">
    <location>
        <begin position="1"/>
        <end position="21"/>
    </location>
</feature>
<dbReference type="RefSeq" id="WP_310898576.1">
    <property type="nucleotide sequence ID" value="NZ_JAMQOS010000001.1"/>
</dbReference>
<accession>A0ABU2FIZ0</accession>
<evidence type="ECO:0008006" key="4">
    <source>
        <dbReference type="Google" id="ProtNLM"/>
    </source>
</evidence>
<feature type="region of interest" description="Disordered" evidence="1">
    <location>
        <begin position="1"/>
        <end position="24"/>
    </location>
</feature>
<name>A0ABU2FIZ0_9EURY</name>
<dbReference type="EMBL" id="JAMQOS010000001">
    <property type="protein sequence ID" value="MDS0280730.1"/>
    <property type="molecule type" value="Genomic_DNA"/>
</dbReference>
<organism evidence="2 3">
    <name type="scientific">Haloarcula onubensis</name>
    <dbReference type="NCBI Taxonomy" id="2950539"/>
    <lineage>
        <taxon>Archaea</taxon>
        <taxon>Methanobacteriati</taxon>
        <taxon>Methanobacteriota</taxon>
        <taxon>Stenosarchaea group</taxon>
        <taxon>Halobacteria</taxon>
        <taxon>Halobacteriales</taxon>
        <taxon>Haloarculaceae</taxon>
        <taxon>Haloarcula</taxon>
    </lineage>
</organism>
<reference evidence="2 3" key="1">
    <citation type="submission" date="2022-06" db="EMBL/GenBank/DDBJ databases">
        <title>Halomicroarcula sp. a new haloarchaeum isolate from saline soil.</title>
        <authorList>
            <person name="Strakova D."/>
            <person name="Galisteo C."/>
            <person name="Sanchez-Porro C."/>
            <person name="Ventosa A."/>
        </authorList>
    </citation>
    <scope>NUCLEOTIDE SEQUENCE [LARGE SCALE GENOMIC DNA]</scope>
    <source>
        <strain evidence="2 3">S3CR25-11</strain>
    </source>
</reference>
<evidence type="ECO:0000313" key="3">
    <source>
        <dbReference type="Proteomes" id="UP001268864"/>
    </source>
</evidence>
<comment type="caution">
    <text evidence="2">The sequence shown here is derived from an EMBL/GenBank/DDBJ whole genome shotgun (WGS) entry which is preliminary data.</text>
</comment>
<gene>
    <name evidence="2" type="ORF">NDI86_01255</name>
</gene>
<proteinExistence type="predicted"/>
<sequence>MEHSAHSSSGRAAPSTSQSSECPMCGAGVKEQSGISVCDDCDWYQRFPAD</sequence>
<protein>
    <recommendedName>
        <fullName evidence="4">Small CPxCG-related zinc finger protein</fullName>
    </recommendedName>
</protein>
<keyword evidence="3" id="KW-1185">Reference proteome</keyword>
<evidence type="ECO:0000256" key="1">
    <source>
        <dbReference type="SAM" id="MobiDB-lite"/>
    </source>
</evidence>